<keyword evidence="6" id="KW-0227">DNA damage</keyword>
<accession>A0A8J3UGF8</accession>
<keyword evidence="13" id="KW-1185">Reference proteome</keyword>
<evidence type="ECO:0000256" key="1">
    <source>
        <dbReference type="ARBA" id="ARBA00009518"/>
    </source>
</evidence>
<keyword evidence="9" id="KW-0238">DNA-binding</keyword>
<protein>
    <recommendedName>
        <fullName evidence="14">Holliday junction nuclease RuvC</fullName>
    </recommendedName>
</protein>
<dbReference type="GO" id="GO:0004520">
    <property type="term" value="F:DNA endonuclease activity"/>
    <property type="evidence" value="ECO:0007669"/>
    <property type="project" value="InterPro"/>
</dbReference>
<dbReference type="SUPFAM" id="SSF53098">
    <property type="entry name" value="Ribonuclease H-like"/>
    <property type="match status" value="1"/>
</dbReference>
<evidence type="ECO:0008006" key="14">
    <source>
        <dbReference type="Google" id="ProtNLM"/>
    </source>
</evidence>
<evidence type="ECO:0000256" key="8">
    <source>
        <dbReference type="ARBA" id="ARBA00022842"/>
    </source>
</evidence>
<keyword evidence="11" id="KW-0234">DNA repair</keyword>
<dbReference type="EMBL" id="BOOP01000048">
    <property type="protein sequence ID" value="GII42841.1"/>
    <property type="molecule type" value="Genomic_DNA"/>
</dbReference>
<name>A0A8J3UGF8_9ACTN</name>
<keyword evidence="2" id="KW-0963">Cytoplasm</keyword>
<evidence type="ECO:0000256" key="11">
    <source>
        <dbReference type="ARBA" id="ARBA00023204"/>
    </source>
</evidence>
<dbReference type="Gene3D" id="3.30.420.10">
    <property type="entry name" value="Ribonuclease H-like superfamily/Ribonuclease H"/>
    <property type="match status" value="1"/>
</dbReference>
<evidence type="ECO:0000256" key="7">
    <source>
        <dbReference type="ARBA" id="ARBA00022801"/>
    </source>
</evidence>
<evidence type="ECO:0000256" key="5">
    <source>
        <dbReference type="ARBA" id="ARBA00022759"/>
    </source>
</evidence>
<sequence length="186" mass="20174">MTPRVTFEPRVMGIDLAAEQSGVALPDESTTALKAKKVTGRARTLADDQARMHYVETSMDALLDKHKPHLVVMEDYAAHAKGGSAHRLAEIGGIVRLACWKANAPLVLVNLSHVKMYATGNGAATKSQMATSAQARAGLVFPTEDECDAWWMRAMGCDWLGHPIVTVPKAQRDVLTRVKAWPEVGS</sequence>
<dbReference type="GO" id="GO:0046872">
    <property type="term" value="F:metal ion binding"/>
    <property type="evidence" value="ECO:0007669"/>
    <property type="project" value="UniProtKB-KW"/>
</dbReference>
<evidence type="ECO:0000256" key="3">
    <source>
        <dbReference type="ARBA" id="ARBA00022722"/>
    </source>
</evidence>
<comment type="caution">
    <text evidence="12">The sequence shown here is derived from an EMBL/GenBank/DDBJ whole genome shotgun (WGS) entry which is preliminary data.</text>
</comment>
<dbReference type="Proteomes" id="UP000622547">
    <property type="component" value="Unassembled WGS sequence"/>
</dbReference>
<dbReference type="PANTHER" id="PTHR30194:SF3">
    <property type="entry name" value="CROSSOVER JUNCTION ENDODEOXYRIBONUCLEASE RUVC"/>
    <property type="match status" value="1"/>
</dbReference>
<keyword evidence="3" id="KW-0540">Nuclease</keyword>
<keyword evidence="10" id="KW-0233">DNA recombination</keyword>
<evidence type="ECO:0000256" key="2">
    <source>
        <dbReference type="ARBA" id="ARBA00022490"/>
    </source>
</evidence>
<dbReference type="GO" id="GO:0006281">
    <property type="term" value="P:DNA repair"/>
    <property type="evidence" value="ECO:0007669"/>
    <property type="project" value="UniProtKB-KW"/>
</dbReference>
<evidence type="ECO:0000313" key="13">
    <source>
        <dbReference type="Proteomes" id="UP000622547"/>
    </source>
</evidence>
<dbReference type="Pfam" id="PF02075">
    <property type="entry name" value="RuvC"/>
    <property type="match status" value="1"/>
</dbReference>
<dbReference type="InterPro" id="IPR036397">
    <property type="entry name" value="RNaseH_sf"/>
</dbReference>
<dbReference type="PANTHER" id="PTHR30194">
    <property type="entry name" value="CROSSOVER JUNCTION ENDODEOXYRIBONUCLEASE RUVC"/>
    <property type="match status" value="1"/>
</dbReference>
<gene>
    <name evidence="12" type="ORF">Pph01_78440</name>
</gene>
<dbReference type="RefSeq" id="WP_204078254.1">
    <property type="nucleotide sequence ID" value="NZ_BAABHI010000075.1"/>
</dbReference>
<proteinExistence type="inferred from homology"/>
<dbReference type="GO" id="GO:0006310">
    <property type="term" value="P:DNA recombination"/>
    <property type="evidence" value="ECO:0007669"/>
    <property type="project" value="UniProtKB-KW"/>
</dbReference>
<evidence type="ECO:0000256" key="9">
    <source>
        <dbReference type="ARBA" id="ARBA00023125"/>
    </source>
</evidence>
<dbReference type="InterPro" id="IPR012337">
    <property type="entry name" value="RNaseH-like_sf"/>
</dbReference>
<dbReference type="PRINTS" id="PR00696">
    <property type="entry name" value="RSOLVASERUVC"/>
</dbReference>
<dbReference type="GO" id="GO:0003677">
    <property type="term" value="F:DNA binding"/>
    <property type="evidence" value="ECO:0007669"/>
    <property type="project" value="UniProtKB-KW"/>
</dbReference>
<evidence type="ECO:0000313" key="12">
    <source>
        <dbReference type="EMBL" id="GII42841.1"/>
    </source>
</evidence>
<keyword evidence="7" id="KW-0378">Hydrolase</keyword>
<evidence type="ECO:0000256" key="10">
    <source>
        <dbReference type="ARBA" id="ARBA00023172"/>
    </source>
</evidence>
<keyword evidence="8" id="KW-0460">Magnesium</keyword>
<organism evidence="12 13">
    <name type="scientific">Planotetraspora phitsanulokensis</name>
    <dbReference type="NCBI Taxonomy" id="575192"/>
    <lineage>
        <taxon>Bacteria</taxon>
        <taxon>Bacillati</taxon>
        <taxon>Actinomycetota</taxon>
        <taxon>Actinomycetes</taxon>
        <taxon>Streptosporangiales</taxon>
        <taxon>Streptosporangiaceae</taxon>
        <taxon>Planotetraspora</taxon>
    </lineage>
</organism>
<keyword evidence="4" id="KW-0479">Metal-binding</keyword>
<comment type="similarity">
    <text evidence="1">Belongs to the RuvC family.</text>
</comment>
<dbReference type="AlphaFoldDB" id="A0A8J3UGF8"/>
<evidence type="ECO:0000256" key="6">
    <source>
        <dbReference type="ARBA" id="ARBA00022763"/>
    </source>
</evidence>
<dbReference type="GO" id="GO:0016787">
    <property type="term" value="F:hydrolase activity"/>
    <property type="evidence" value="ECO:0007669"/>
    <property type="project" value="UniProtKB-KW"/>
</dbReference>
<evidence type="ECO:0000256" key="4">
    <source>
        <dbReference type="ARBA" id="ARBA00022723"/>
    </source>
</evidence>
<dbReference type="InterPro" id="IPR002176">
    <property type="entry name" value="X-over_junc_endoDNase_RuvC"/>
</dbReference>
<keyword evidence="5" id="KW-0255">Endonuclease</keyword>
<reference evidence="12 13" key="1">
    <citation type="submission" date="2021-01" db="EMBL/GenBank/DDBJ databases">
        <title>Whole genome shotgun sequence of Planotetraspora phitsanulokensis NBRC 104273.</title>
        <authorList>
            <person name="Komaki H."/>
            <person name="Tamura T."/>
        </authorList>
    </citation>
    <scope>NUCLEOTIDE SEQUENCE [LARGE SCALE GENOMIC DNA]</scope>
    <source>
        <strain evidence="12 13">NBRC 104273</strain>
    </source>
</reference>